<dbReference type="AlphaFoldDB" id="A0A431VGK4"/>
<dbReference type="OrthoDB" id="9799894at2"/>
<evidence type="ECO:0000256" key="1">
    <source>
        <dbReference type="SAM" id="MobiDB-lite"/>
    </source>
</evidence>
<comment type="caution">
    <text evidence="2">The sequence shown here is derived from an EMBL/GenBank/DDBJ whole genome shotgun (WGS) entry which is preliminary data.</text>
</comment>
<sequence>MILFALKCSSDHRFEGWFRNGAAYEEQAAAHMIACPVCGDSAITKAPMAPRIAKGVARAVDRANATAESQQADSPPQPAAAPAVPTPPALPALPANPADVVASLPPTVSDRQREAVAEVMRQLAEVRRTVESSCDYVGNQFAEEARRIHYGEADPRGIYGEASAEEVEELNEEGVTFHRIPWLPRTDS</sequence>
<name>A0A431VGK4_9PROT</name>
<dbReference type="EMBL" id="RXMA01000010">
    <property type="protein sequence ID" value="RTR19871.1"/>
    <property type="molecule type" value="Genomic_DNA"/>
</dbReference>
<organism evidence="2 3">
    <name type="scientific">Azospirillum griseum</name>
    <dbReference type="NCBI Taxonomy" id="2496639"/>
    <lineage>
        <taxon>Bacteria</taxon>
        <taxon>Pseudomonadati</taxon>
        <taxon>Pseudomonadota</taxon>
        <taxon>Alphaproteobacteria</taxon>
        <taxon>Rhodospirillales</taxon>
        <taxon>Azospirillaceae</taxon>
        <taxon>Azospirillum</taxon>
    </lineage>
</organism>
<evidence type="ECO:0000313" key="2">
    <source>
        <dbReference type="EMBL" id="RTR19871.1"/>
    </source>
</evidence>
<feature type="compositionally biased region" description="Pro residues" evidence="1">
    <location>
        <begin position="75"/>
        <end position="91"/>
    </location>
</feature>
<feature type="region of interest" description="Disordered" evidence="1">
    <location>
        <begin position="60"/>
        <end position="103"/>
    </location>
</feature>
<accession>A0A431VGK4</accession>
<dbReference type="Proteomes" id="UP000277007">
    <property type="component" value="Unassembled WGS sequence"/>
</dbReference>
<gene>
    <name evidence="2" type="ORF">EJ903_12810</name>
</gene>
<dbReference type="Pfam" id="PF06676">
    <property type="entry name" value="DUF1178"/>
    <property type="match status" value="1"/>
</dbReference>
<keyword evidence="3" id="KW-1185">Reference proteome</keyword>
<feature type="compositionally biased region" description="Low complexity" evidence="1">
    <location>
        <begin position="92"/>
        <end position="102"/>
    </location>
</feature>
<proteinExistence type="predicted"/>
<evidence type="ECO:0000313" key="3">
    <source>
        <dbReference type="Proteomes" id="UP000277007"/>
    </source>
</evidence>
<dbReference type="InterPro" id="IPR009562">
    <property type="entry name" value="DUF1178"/>
</dbReference>
<reference evidence="2 3" key="1">
    <citation type="submission" date="2018-12" db="EMBL/GenBank/DDBJ databases">
        <authorList>
            <person name="Yang Y."/>
        </authorList>
    </citation>
    <scope>NUCLEOTIDE SEQUENCE [LARGE SCALE GENOMIC DNA]</scope>
    <source>
        <strain evidence="2 3">L-25-5w-1</strain>
    </source>
</reference>
<dbReference type="RefSeq" id="WP_126615773.1">
    <property type="nucleotide sequence ID" value="NZ_JBHUCY010000043.1"/>
</dbReference>
<protein>
    <submittedName>
        <fullName evidence="2">DUF1178 family protein</fullName>
    </submittedName>
</protein>
<dbReference type="PIRSF" id="PIRSF032131">
    <property type="entry name" value="UCP032131"/>
    <property type="match status" value="1"/>
</dbReference>